<dbReference type="PANTHER" id="PTHR35910:SF6">
    <property type="entry name" value="2EXR DOMAIN-CONTAINING PROTEIN"/>
    <property type="match status" value="1"/>
</dbReference>
<sequence length="304" mass="35461">MSPSSTPPTPTFHLFPNLPLELRNQIWTLSLPPPRLIPLQTEKGTIHISGRHPNIPFLHVWCTTRRPVPSLLHTCRESRIIGLKHYSLLFDTNCRPAKEDVPELHNLPTQRGGRELIFPFERKRMMYVDLERDFIVTSHRRMGFRRPPNGWPKDETADPRFAAWPVQQGPFKIEILREVVPEEVYMRIRNFAATFTLTLNELFLNRRYGMGMVSRRRVLVVRDPFVRTESGGFYVDEIDDFHFGGPTSRERLRRKGRVRSLVDVGELQRVVDEGTVWDWAVDQRSDERGLKELNGVDRQSEEGS</sequence>
<comment type="caution">
    <text evidence="2">The sequence shown here is derived from an EMBL/GenBank/DDBJ whole genome shotgun (WGS) entry which is preliminary data.</text>
</comment>
<protein>
    <recommendedName>
        <fullName evidence="1">2EXR domain-containing protein</fullName>
    </recommendedName>
</protein>
<keyword evidence="3" id="KW-1185">Reference proteome</keyword>
<proteinExistence type="predicted"/>
<evidence type="ECO:0000259" key="1">
    <source>
        <dbReference type="Pfam" id="PF20150"/>
    </source>
</evidence>
<dbReference type="OrthoDB" id="3542620at2759"/>
<gene>
    <name evidence="2" type="ORF">IFR04_010922</name>
</gene>
<dbReference type="EMBL" id="JAFJYH010000202">
    <property type="protein sequence ID" value="KAG4415972.1"/>
    <property type="molecule type" value="Genomic_DNA"/>
</dbReference>
<evidence type="ECO:0000313" key="3">
    <source>
        <dbReference type="Proteomes" id="UP000664132"/>
    </source>
</evidence>
<dbReference type="InterPro" id="IPR045518">
    <property type="entry name" value="2EXR"/>
</dbReference>
<dbReference type="PANTHER" id="PTHR35910">
    <property type="entry name" value="2EXR DOMAIN-CONTAINING PROTEIN"/>
    <property type="match status" value="1"/>
</dbReference>
<dbReference type="Proteomes" id="UP000664132">
    <property type="component" value="Unassembled WGS sequence"/>
</dbReference>
<organism evidence="2 3">
    <name type="scientific">Cadophora malorum</name>
    <dbReference type="NCBI Taxonomy" id="108018"/>
    <lineage>
        <taxon>Eukaryota</taxon>
        <taxon>Fungi</taxon>
        <taxon>Dikarya</taxon>
        <taxon>Ascomycota</taxon>
        <taxon>Pezizomycotina</taxon>
        <taxon>Leotiomycetes</taxon>
        <taxon>Helotiales</taxon>
        <taxon>Ploettnerulaceae</taxon>
        <taxon>Cadophora</taxon>
    </lineage>
</organism>
<evidence type="ECO:0000313" key="2">
    <source>
        <dbReference type="EMBL" id="KAG4415972.1"/>
    </source>
</evidence>
<feature type="domain" description="2EXR" evidence="1">
    <location>
        <begin position="12"/>
        <end position="135"/>
    </location>
</feature>
<accession>A0A8H7TA83</accession>
<dbReference type="AlphaFoldDB" id="A0A8H7TA83"/>
<name>A0A8H7TA83_9HELO</name>
<reference evidence="2" key="1">
    <citation type="submission" date="2021-02" db="EMBL/GenBank/DDBJ databases">
        <title>Genome sequence Cadophora malorum strain M34.</title>
        <authorList>
            <person name="Stefanovic E."/>
            <person name="Vu D."/>
            <person name="Scully C."/>
            <person name="Dijksterhuis J."/>
            <person name="Roader J."/>
            <person name="Houbraken J."/>
        </authorList>
    </citation>
    <scope>NUCLEOTIDE SEQUENCE</scope>
    <source>
        <strain evidence="2">M34</strain>
    </source>
</reference>
<dbReference type="Pfam" id="PF20150">
    <property type="entry name" value="2EXR"/>
    <property type="match status" value="1"/>
</dbReference>